<dbReference type="AlphaFoldDB" id="A0AAP9AKN2"/>
<dbReference type="InterPro" id="IPR001633">
    <property type="entry name" value="EAL_dom"/>
</dbReference>
<evidence type="ECO:0000259" key="1">
    <source>
        <dbReference type="PROSITE" id="PS50883"/>
    </source>
</evidence>
<dbReference type="Proteomes" id="UP000317812">
    <property type="component" value="Chromosome"/>
</dbReference>
<dbReference type="CDD" id="cd01948">
    <property type="entry name" value="EAL"/>
    <property type="match status" value="1"/>
</dbReference>
<protein>
    <submittedName>
        <fullName evidence="2">EAL domain-containing protein</fullName>
    </submittedName>
</protein>
<dbReference type="InterPro" id="IPR035919">
    <property type="entry name" value="EAL_sf"/>
</dbReference>
<dbReference type="Pfam" id="PF00563">
    <property type="entry name" value="EAL"/>
    <property type="match status" value="1"/>
</dbReference>
<feature type="domain" description="EAL" evidence="1">
    <location>
        <begin position="23"/>
        <end position="276"/>
    </location>
</feature>
<reference evidence="2 3" key="1">
    <citation type="submission" date="2019-01" db="EMBL/GenBank/DDBJ databases">
        <title>Florfenicol resistance in Enterobacteriaceae and whole-genome sequence analysis of florfenicol-resistant Leclercia adecarboxylata strain R25.</title>
        <authorList>
            <person name="Bao Q."/>
            <person name="Ying Y."/>
        </authorList>
    </citation>
    <scope>NUCLEOTIDE SEQUENCE [LARGE SCALE GENOMIC DNA]</scope>
    <source>
        <strain evidence="2 3">R25</strain>
    </source>
</reference>
<dbReference type="EMBL" id="CP035382">
    <property type="protein sequence ID" value="QDK19595.1"/>
    <property type="molecule type" value="Genomic_DNA"/>
</dbReference>
<dbReference type="PANTHER" id="PTHR33121:SF79">
    <property type="entry name" value="CYCLIC DI-GMP PHOSPHODIESTERASE PDED-RELATED"/>
    <property type="match status" value="1"/>
</dbReference>
<dbReference type="PROSITE" id="PS50883">
    <property type="entry name" value="EAL"/>
    <property type="match status" value="1"/>
</dbReference>
<evidence type="ECO:0000313" key="3">
    <source>
        <dbReference type="Proteomes" id="UP000317812"/>
    </source>
</evidence>
<dbReference type="RefSeq" id="WP_142488512.1">
    <property type="nucleotide sequence ID" value="NZ_CP035382.1"/>
</dbReference>
<organism evidence="2 3">
    <name type="scientific">Leclercia adecarboxylata</name>
    <dbReference type="NCBI Taxonomy" id="83655"/>
    <lineage>
        <taxon>Bacteria</taxon>
        <taxon>Pseudomonadati</taxon>
        <taxon>Pseudomonadota</taxon>
        <taxon>Gammaproteobacteria</taxon>
        <taxon>Enterobacterales</taxon>
        <taxon>Enterobacteriaceae</taxon>
        <taxon>Leclercia</taxon>
    </lineage>
</organism>
<dbReference type="Gene3D" id="3.20.20.450">
    <property type="entry name" value="EAL domain"/>
    <property type="match status" value="1"/>
</dbReference>
<proteinExistence type="predicted"/>
<dbReference type="GO" id="GO:0071111">
    <property type="term" value="F:cyclic-guanylate-specific phosphodiesterase activity"/>
    <property type="evidence" value="ECO:0007669"/>
    <property type="project" value="InterPro"/>
</dbReference>
<dbReference type="SUPFAM" id="SSF141868">
    <property type="entry name" value="EAL domain-like"/>
    <property type="match status" value="1"/>
</dbReference>
<dbReference type="PANTHER" id="PTHR33121">
    <property type="entry name" value="CYCLIC DI-GMP PHOSPHODIESTERASE PDEF"/>
    <property type="match status" value="1"/>
</dbReference>
<accession>A0AAP9AKN2</accession>
<gene>
    <name evidence="2" type="ORF">ES815_15305</name>
</gene>
<dbReference type="SMART" id="SM00052">
    <property type="entry name" value="EAL"/>
    <property type="match status" value="1"/>
</dbReference>
<name>A0AAP9AKN2_9ENTR</name>
<sequence length="281" mass="31725">MINIHKLRASLNARLTRYFSGQFSASASALRTAIAHRQIVPFYQPFMNASTGQIAGIEVLARWRHPLYGAVAPDAFIPLAEKHDLIVPLTHQLMQQVIADLQDQIHRFPVGTYICINISAQNCLDPGFEYDTRDMLSKFNANQSHVVVEITERHPLHFTPQLSNWFAALRQANISLALDDFGTGYSNLSYISALNPEFIKIDKLFVSQIGGNGDTRLVDSVIDLAKNMRLKIIAEGVETKVQADYLRRKQIDFLQGYYFFKPLPASELIHQIIARDRVLAS</sequence>
<dbReference type="InterPro" id="IPR050706">
    <property type="entry name" value="Cyclic-di-GMP_PDE-like"/>
</dbReference>
<evidence type="ECO:0000313" key="2">
    <source>
        <dbReference type="EMBL" id="QDK19595.1"/>
    </source>
</evidence>